<comment type="caution">
    <text evidence="1">The sequence shown here is derived from an EMBL/GenBank/DDBJ whole genome shotgun (WGS) entry which is preliminary data.</text>
</comment>
<reference evidence="1" key="1">
    <citation type="journal article" date="2015" name="Nature">
        <title>Complex archaea that bridge the gap between prokaryotes and eukaryotes.</title>
        <authorList>
            <person name="Spang A."/>
            <person name="Saw J.H."/>
            <person name="Jorgensen S.L."/>
            <person name="Zaremba-Niedzwiedzka K."/>
            <person name="Martijn J."/>
            <person name="Lind A.E."/>
            <person name="van Eijk R."/>
            <person name="Schleper C."/>
            <person name="Guy L."/>
            <person name="Ettema T.J."/>
        </authorList>
    </citation>
    <scope>NUCLEOTIDE SEQUENCE</scope>
</reference>
<dbReference type="AlphaFoldDB" id="A0A0F9F7J5"/>
<name>A0A0F9F7J5_9ZZZZ</name>
<sequence length="67" mass="7682">MKYEKENLTKEMEEFNLEKAGLAGSKARKALRKELIELIELGSGKLDVSKASQSLQKVMKQLEKERE</sequence>
<proteinExistence type="predicted"/>
<dbReference type="EMBL" id="LAZR01033806">
    <property type="protein sequence ID" value="KKL47062.1"/>
    <property type="molecule type" value="Genomic_DNA"/>
</dbReference>
<gene>
    <name evidence="1" type="ORF">LCGC14_2339270</name>
</gene>
<accession>A0A0F9F7J5</accession>
<evidence type="ECO:0000313" key="1">
    <source>
        <dbReference type="EMBL" id="KKL47062.1"/>
    </source>
</evidence>
<protein>
    <submittedName>
        <fullName evidence="1">Uncharacterized protein</fullName>
    </submittedName>
</protein>
<organism evidence="1">
    <name type="scientific">marine sediment metagenome</name>
    <dbReference type="NCBI Taxonomy" id="412755"/>
    <lineage>
        <taxon>unclassified sequences</taxon>
        <taxon>metagenomes</taxon>
        <taxon>ecological metagenomes</taxon>
    </lineage>
</organism>